<comment type="caution">
    <text evidence="1">The sequence shown here is derived from an EMBL/GenBank/DDBJ whole genome shotgun (WGS) entry which is preliminary data.</text>
</comment>
<reference evidence="1 2" key="1">
    <citation type="journal article" date="2017" name="Nat. Commun.">
        <title>Genome assembly with in vitro proximity ligation data and whole-genome triplication in lettuce.</title>
        <authorList>
            <person name="Reyes-Chin-Wo S."/>
            <person name="Wang Z."/>
            <person name="Yang X."/>
            <person name="Kozik A."/>
            <person name="Arikit S."/>
            <person name="Song C."/>
            <person name="Xia L."/>
            <person name="Froenicke L."/>
            <person name="Lavelle D.O."/>
            <person name="Truco M.J."/>
            <person name="Xia R."/>
            <person name="Zhu S."/>
            <person name="Xu C."/>
            <person name="Xu H."/>
            <person name="Xu X."/>
            <person name="Cox K."/>
            <person name="Korf I."/>
            <person name="Meyers B.C."/>
            <person name="Michelmore R.W."/>
        </authorList>
    </citation>
    <scope>NUCLEOTIDE SEQUENCE [LARGE SCALE GENOMIC DNA]</scope>
    <source>
        <strain evidence="2">cv. Salinas</strain>
        <tissue evidence="1">Seedlings</tissue>
    </source>
</reference>
<keyword evidence="2" id="KW-1185">Reference proteome</keyword>
<dbReference type="InterPro" id="IPR006476">
    <property type="entry name" value="CHP01589_pln"/>
</dbReference>
<dbReference type="PANTHER" id="PTHR31871">
    <property type="entry name" value="OS02G0137100 PROTEIN"/>
    <property type="match status" value="1"/>
</dbReference>
<dbReference type="PANTHER" id="PTHR31871:SF9">
    <property type="entry name" value="HELICASE WITH ZINC FINGER PROTEIN"/>
    <property type="match status" value="1"/>
</dbReference>
<gene>
    <name evidence="1" type="ORF">LSAT_V11C800400170</name>
</gene>
<name>A0A9R1UNF1_LACSA</name>
<proteinExistence type="predicted"/>
<evidence type="ECO:0000313" key="1">
    <source>
        <dbReference type="EMBL" id="KAJ0190065.1"/>
    </source>
</evidence>
<accession>A0A9R1UNF1</accession>
<organism evidence="1 2">
    <name type="scientific">Lactuca sativa</name>
    <name type="common">Garden lettuce</name>
    <dbReference type="NCBI Taxonomy" id="4236"/>
    <lineage>
        <taxon>Eukaryota</taxon>
        <taxon>Viridiplantae</taxon>
        <taxon>Streptophyta</taxon>
        <taxon>Embryophyta</taxon>
        <taxon>Tracheophyta</taxon>
        <taxon>Spermatophyta</taxon>
        <taxon>Magnoliopsida</taxon>
        <taxon>eudicotyledons</taxon>
        <taxon>Gunneridae</taxon>
        <taxon>Pentapetalae</taxon>
        <taxon>asterids</taxon>
        <taxon>campanulids</taxon>
        <taxon>Asterales</taxon>
        <taxon>Asteraceae</taxon>
        <taxon>Cichorioideae</taxon>
        <taxon>Cichorieae</taxon>
        <taxon>Lactucinae</taxon>
        <taxon>Lactuca</taxon>
    </lineage>
</organism>
<sequence length="127" mass="15360">MLQKLEEENAYFFRAYYIRLKLKKHIIIFNHLLEHQYHLMKYPMPPKLPMGPIQNRVHPMPVQLTTYPWDTQFYSNLQWGLQVSLIWIPWYGVDLLGPVDEIFYETYDRYEPTNDVEADSCFVSTQL</sequence>
<dbReference type="Proteomes" id="UP000235145">
    <property type="component" value="Unassembled WGS sequence"/>
</dbReference>
<evidence type="ECO:0000313" key="2">
    <source>
        <dbReference type="Proteomes" id="UP000235145"/>
    </source>
</evidence>
<dbReference type="EMBL" id="NBSK02000008">
    <property type="protein sequence ID" value="KAJ0190065.1"/>
    <property type="molecule type" value="Genomic_DNA"/>
</dbReference>
<dbReference type="AlphaFoldDB" id="A0A9R1UNF1"/>
<protein>
    <submittedName>
        <fullName evidence="1">Uncharacterized protein</fullName>
    </submittedName>
</protein>